<dbReference type="AlphaFoldDB" id="A0A1I5AHS1"/>
<dbReference type="RefSeq" id="WP_092879300.1">
    <property type="nucleotide sequence ID" value="NZ_FOVC01000012.1"/>
</dbReference>
<reference evidence="2" key="1">
    <citation type="submission" date="2016-10" db="EMBL/GenBank/DDBJ databases">
        <authorList>
            <person name="Varghese N."/>
            <person name="Submissions S."/>
        </authorList>
    </citation>
    <scope>NUCLEOTIDE SEQUENCE [LARGE SCALE GENOMIC DNA]</scope>
    <source>
        <strain evidence="2">N6PO6</strain>
    </source>
</reference>
<dbReference type="STRING" id="1367852.SAMN05216516_11214"/>
<proteinExistence type="predicted"/>
<evidence type="ECO:0000313" key="1">
    <source>
        <dbReference type="EMBL" id="SFN61978.1"/>
    </source>
</evidence>
<dbReference type="OrthoDB" id="9875730at2"/>
<keyword evidence="2" id="KW-1185">Reference proteome</keyword>
<name>A0A1I5AHS1_9GAMM</name>
<organism evidence="1 2">
    <name type="scientific">Izhakiella capsodis</name>
    <dbReference type="NCBI Taxonomy" id="1367852"/>
    <lineage>
        <taxon>Bacteria</taxon>
        <taxon>Pseudomonadati</taxon>
        <taxon>Pseudomonadota</taxon>
        <taxon>Gammaproteobacteria</taxon>
        <taxon>Enterobacterales</taxon>
        <taxon>Erwiniaceae</taxon>
        <taxon>Izhakiella</taxon>
    </lineage>
</organism>
<sequence>MNKKLVKEMTKVVEEFTAEFLKEVHEELGYTNDDVANNVGGAYDALRDGAELILTLVYGQEAAERFNCMKI</sequence>
<evidence type="ECO:0000313" key="2">
    <source>
        <dbReference type="Proteomes" id="UP000242222"/>
    </source>
</evidence>
<gene>
    <name evidence="1" type="ORF">SAMN05216516_11214</name>
</gene>
<accession>A0A1I5AHS1</accession>
<dbReference type="EMBL" id="FOVC01000012">
    <property type="protein sequence ID" value="SFN61978.1"/>
    <property type="molecule type" value="Genomic_DNA"/>
</dbReference>
<dbReference type="Proteomes" id="UP000242222">
    <property type="component" value="Unassembled WGS sequence"/>
</dbReference>
<protein>
    <submittedName>
        <fullName evidence="1">Uncharacterized protein</fullName>
    </submittedName>
</protein>